<accession>B2JAU5</accession>
<keyword evidence="2" id="KW-0614">Plasmid</keyword>
<dbReference type="AlphaFoldDB" id="B2JAU5"/>
<dbReference type="RefSeq" id="WP_012413066.1">
    <property type="nucleotide sequence ID" value="NC_010631.1"/>
</dbReference>
<dbReference type="EnsemblBacteria" id="ACC85049">
    <property type="protein sequence ID" value="ACC85049"/>
    <property type="gene ID" value="Npun_AR190"/>
</dbReference>
<dbReference type="EMBL" id="CP001038">
    <property type="protein sequence ID" value="ACC85049.1"/>
    <property type="molecule type" value="Genomic_DNA"/>
</dbReference>
<dbReference type="PhylomeDB" id="B2JAU5"/>
<keyword evidence="1" id="KW-0732">Signal</keyword>
<sequence length="148" mass="16367">MLKLLPKFAIGIASAAISSGVIATSLAQNSTVSYDFTINVTKGSLAGKSFNGSFSYDNSTLKGIGVEELGVAQGLKACFNYLGRNYSESDDRDYPTFPKLVFENGLIKQLDFWLEPKKRVVWWNLPGWEVKYTQRKASAPTALNCQKR</sequence>
<geneLocation type="plasmid" evidence="2 3">
    <name>pNPUN01</name>
</geneLocation>
<proteinExistence type="predicted"/>
<name>B2JAU5_NOSP7</name>
<dbReference type="HOGENOM" id="CLU_1633720_0_0_3"/>
<evidence type="ECO:0000313" key="2">
    <source>
        <dbReference type="EMBL" id="ACC85049.1"/>
    </source>
</evidence>
<organism evidence="2 3">
    <name type="scientific">Nostoc punctiforme (strain ATCC 29133 / PCC 73102)</name>
    <dbReference type="NCBI Taxonomy" id="63737"/>
    <lineage>
        <taxon>Bacteria</taxon>
        <taxon>Bacillati</taxon>
        <taxon>Cyanobacteriota</taxon>
        <taxon>Cyanophyceae</taxon>
        <taxon>Nostocales</taxon>
        <taxon>Nostocaceae</taxon>
        <taxon>Nostoc</taxon>
    </lineage>
</organism>
<feature type="signal peptide" evidence="1">
    <location>
        <begin position="1"/>
        <end position="23"/>
    </location>
</feature>
<gene>
    <name evidence="2" type="ordered locus">Npun_AR190</name>
</gene>
<keyword evidence="3" id="KW-1185">Reference proteome</keyword>
<dbReference type="KEGG" id="npu:Npun_AR190"/>
<dbReference type="Proteomes" id="UP000001191">
    <property type="component" value="Plasmid pNPUN01"/>
</dbReference>
<dbReference type="OrthoDB" id="467621at2"/>
<feature type="chain" id="PRO_5002779435" evidence="1">
    <location>
        <begin position="24"/>
        <end position="148"/>
    </location>
</feature>
<evidence type="ECO:0000313" key="3">
    <source>
        <dbReference type="Proteomes" id="UP000001191"/>
    </source>
</evidence>
<reference evidence="3" key="1">
    <citation type="submission" date="2008-04" db="EMBL/GenBank/DDBJ databases">
        <title>Complete sequence of plasmid 1 of Nostoc punctiforme ATCC 29133.</title>
        <authorList>
            <consortium name="US DOE Joint Genome Institute"/>
            <person name="Copeland A."/>
            <person name="Lucas S."/>
            <person name="Lapidus A."/>
            <person name="Glavina del Rio T."/>
            <person name="Dalin E."/>
            <person name="Tice H."/>
            <person name="Pitluck S."/>
            <person name="Chain P."/>
            <person name="Malfatti S."/>
            <person name="Shin M."/>
            <person name="Vergez L."/>
            <person name="Schmutz J."/>
            <person name="Larimer F."/>
            <person name="Land M."/>
            <person name="Hauser L."/>
            <person name="Kyrpides N."/>
            <person name="Kim E."/>
            <person name="Meeks J.C."/>
            <person name="Elhai J."/>
            <person name="Campbell E.L."/>
            <person name="Thiel T."/>
            <person name="Longmire J."/>
            <person name="Potts M."/>
            <person name="Atlas R."/>
        </authorList>
    </citation>
    <scope>NUCLEOTIDE SEQUENCE [LARGE SCALE GENOMIC DNA]</scope>
    <source>
        <strain evidence="3">ATCC 29133 / PCC 73102</strain>
        <plasmid evidence="3">Plasmid pNPUN01</plasmid>
    </source>
</reference>
<protein>
    <submittedName>
        <fullName evidence="2">Uncharacterized protein</fullName>
    </submittedName>
</protein>
<evidence type="ECO:0000256" key="1">
    <source>
        <dbReference type="SAM" id="SignalP"/>
    </source>
</evidence>